<organism evidence="3 4">
    <name type="scientific">Puccinia sorghi</name>
    <dbReference type="NCBI Taxonomy" id="27349"/>
    <lineage>
        <taxon>Eukaryota</taxon>
        <taxon>Fungi</taxon>
        <taxon>Dikarya</taxon>
        <taxon>Basidiomycota</taxon>
        <taxon>Pucciniomycotina</taxon>
        <taxon>Pucciniomycetes</taxon>
        <taxon>Pucciniales</taxon>
        <taxon>Pucciniaceae</taxon>
        <taxon>Puccinia</taxon>
    </lineage>
</organism>
<evidence type="ECO:0000256" key="2">
    <source>
        <dbReference type="SAM" id="SignalP"/>
    </source>
</evidence>
<feature type="region of interest" description="Disordered" evidence="1">
    <location>
        <begin position="151"/>
        <end position="215"/>
    </location>
</feature>
<evidence type="ECO:0000256" key="1">
    <source>
        <dbReference type="SAM" id="MobiDB-lite"/>
    </source>
</evidence>
<sequence>MMNKVIFLLFQLLIISSGLLISVSSRVPSATLFSLPFGFLSPSQLIHYACLRFVLSLSPSFHSFFAFSLPISLRLVLYLARSVLSRDIITDVSRLKVVLELNLVFPSRHLTCSTSNLAWWLRPHLEEALPCSGRSRQGPARGVLFTAAHEAATRGRSRIDREEPGRMSPMRSRRAGSQRRQSLRHDRVTDLSKLAPSMNTESPSAAPPTTWGHHQGVLNDRLRNVGRRQPNHHLSTTPHRKYEGAHHVVESLHAPVALPSDLLSASYPHSSGLVIPKMTLFRRSLLLLVHRFDRQAMLPTQRRRGKSQYKIEPNPLHHFTSFPLLLHPFFLLFSVKQGPKRPALLVDTTTRTTTGKNLILSSHLNFSPLEYTL</sequence>
<proteinExistence type="predicted"/>
<dbReference type="VEuPathDB" id="FungiDB:VP01_1537g2"/>
<reference evidence="3 4" key="1">
    <citation type="submission" date="2015-08" db="EMBL/GenBank/DDBJ databases">
        <title>Next Generation Sequencing and Analysis of the Genome of Puccinia sorghi L Schw, the Causal Agent of Maize Common Rust.</title>
        <authorList>
            <person name="Rochi L."/>
            <person name="Burguener G."/>
            <person name="Darino M."/>
            <person name="Turjanski A."/>
            <person name="Kreff E."/>
            <person name="Dieguez M.J."/>
            <person name="Sacco F."/>
        </authorList>
    </citation>
    <scope>NUCLEOTIDE SEQUENCE [LARGE SCALE GENOMIC DNA]</scope>
    <source>
        <strain evidence="3 4">RO10H11247</strain>
    </source>
</reference>
<dbReference type="EMBL" id="LAVV01005975">
    <property type="protein sequence ID" value="KNZ60553.1"/>
    <property type="molecule type" value="Genomic_DNA"/>
</dbReference>
<keyword evidence="4" id="KW-1185">Reference proteome</keyword>
<feature type="signal peptide" evidence="2">
    <location>
        <begin position="1"/>
        <end position="18"/>
    </location>
</feature>
<evidence type="ECO:0000313" key="4">
    <source>
        <dbReference type="Proteomes" id="UP000037035"/>
    </source>
</evidence>
<gene>
    <name evidence="3" type="ORF">VP01_1537g2</name>
</gene>
<dbReference type="AlphaFoldDB" id="A0A0L6VIF7"/>
<name>A0A0L6VIF7_9BASI</name>
<accession>A0A0L6VIF7</accession>
<dbReference type="Proteomes" id="UP000037035">
    <property type="component" value="Unassembled WGS sequence"/>
</dbReference>
<feature type="compositionally biased region" description="Basic and acidic residues" evidence="1">
    <location>
        <begin position="151"/>
        <end position="165"/>
    </location>
</feature>
<feature type="chain" id="PRO_5005568088" evidence="2">
    <location>
        <begin position="19"/>
        <end position="373"/>
    </location>
</feature>
<evidence type="ECO:0000313" key="3">
    <source>
        <dbReference type="EMBL" id="KNZ60553.1"/>
    </source>
</evidence>
<keyword evidence="2" id="KW-0732">Signal</keyword>
<comment type="caution">
    <text evidence="3">The sequence shown here is derived from an EMBL/GenBank/DDBJ whole genome shotgun (WGS) entry which is preliminary data.</text>
</comment>
<protein>
    <submittedName>
        <fullName evidence="3">Putative signal peptide protein</fullName>
    </submittedName>
</protein>